<evidence type="ECO:0000256" key="3">
    <source>
        <dbReference type="ARBA" id="ARBA00005081"/>
    </source>
</evidence>
<dbReference type="GO" id="GO:0005829">
    <property type="term" value="C:cytosol"/>
    <property type="evidence" value="ECO:0007669"/>
    <property type="project" value="TreeGrafter"/>
</dbReference>
<dbReference type="InterPro" id="IPR007260">
    <property type="entry name" value="NanE"/>
</dbReference>
<comment type="pathway">
    <text evidence="3 7">Amino-sugar metabolism; N-acetylneuraminate degradation; D-fructose 6-phosphate from N-acetylneuraminate: step 3/5.</text>
</comment>
<dbReference type="UniPathway" id="UPA00629">
    <property type="reaction ID" value="UER00682"/>
</dbReference>
<dbReference type="Proteomes" id="UP000290624">
    <property type="component" value="Unassembled WGS sequence"/>
</dbReference>
<evidence type="ECO:0000256" key="7">
    <source>
        <dbReference type="HAMAP-Rule" id="MF_01235"/>
    </source>
</evidence>
<dbReference type="RefSeq" id="WP_129459807.1">
    <property type="nucleotide sequence ID" value="NZ_PPCV01000014.1"/>
</dbReference>
<dbReference type="InterPro" id="IPR013785">
    <property type="entry name" value="Aldolase_TIM"/>
</dbReference>
<organism evidence="8 9">
    <name type="scientific">Propioniciclava flava</name>
    <dbReference type="NCBI Taxonomy" id="2072026"/>
    <lineage>
        <taxon>Bacteria</taxon>
        <taxon>Bacillati</taxon>
        <taxon>Actinomycetota</taxon>
        <taxon>Actinomycetes</taxon>
        <taxon>Propionibacteriales</taxon>
        <taxon>Propionibacteriaceae</taxon>
        <taxon>Propioniciclava</taxon>
    </lineage>
</organism>
<dbReference type="EMBL" id="PPCV01000014">
    <property type="protein sequence ID" value="RXW31102.1"/>
    <property type="molecule type" value="Genomic_DNA"/>
</dbReference>
<proteinExistence type="inferred from homology"/>
<evidence type="ECO:0000256" key="4">
    <source>
        <dbReference type="ARBA" id="ARBA00007439"/>
    </source>
</evidence>
<dbReference type="PANTHER" id="PTHR36204:SF1">
    <property type="entry name" value="N-ACETYLMANNOSAMINE-6-PHOSPHATE 2-EPIMERASE-RELATED"/>
    <property type="match status" value="1"/>
</dbReference>
<evidence type="ECO:0000313" key="8">
    <source>
        <dbReference type="EMBL" id="RXW31102.1"/>
    </source>
</evidence>
<dbReference type="OrthoDB" id="9781704at2"/>
<dbReference type="GO" id="GO:0006053">
    <property type="term" value="P:N-acetylmannosamine catabolic process"/>
    <property type="evidence" value="ECO:0007669"/>
    <property type="project" value="TreeGrafter"/>
</dbReference>
<dbReference type="NCBIfam" id="NF002231">
    <property type="entry name" value="PRK01130.1"/>
    <property type="match status" value="1"/>
</dbReference>
<evidence type="ECO:0000256" key="1">
    <source>
        <dbReference type="ARBA" id="ARBA00000056"/>
    </source>
</evidence>
<reference evidence="8 9" key="1">
    <citation type="submission" date="2018-01" db="EMBL/GenBank/DDBJ databases">
        <title>Lactibacter flavus gen. nov., sp. nov., a novel bacterium of the family Propionibacteriaceae isolated from raw milk and dairy products.</title>
        <authorList>
            <person name="Wenning M."/>
            <person name="Breitenwieser F."/>
            <person name="Huptas C."/>
            <person name="von Neubeck M."/>
            <person name="Busse H.-J."/>
            <person name="Scherer S."/>
        </authorList>
    </citation>
    <scope>NUCLEOTIDE SEQUENCE [LARGE SCALE GENOMIC DNA]</scope>
    <source>
        <strain evidence="8 9">VG341</strain>
    </source>
</reference>
<sequence length="230" mass="23515">MNPILERLRGGLIVSCQAYPGEPMLDPRTMTQIALAAVEGGAVGIRGKGLDDLRAMHAALDVPLIGLVKVGHDGVFITPTLADCLEVAATGAGIVALDGTRRPRPDGLSLAATISGLKDAHPDVLVMADCGSLADAEAAVAAGADVLGTTLAGYTGERPKTEGPDWEVVDQIVALEALPVLVEGRVHFPEQAAEAMRRGAFAVVVGTAITHPTTLTRWFADAVGGAAATA</sequence>
<dbReference type="Pfam" id="PF04131">
    <property type="entry name" value="NanE"/>
    <property type="match status" value="1"/>
</dbReference>
<evidence type="ECO:0000256" key="2">
    <source>
        <dbReference type="ARBA" id="ARBA00002147"/>
    </source>
</evidence>
<dbReference type="SUPFAM" id="SSF51366">
    <property type="entry name" value="Ribulose-phoshate binding barrel"/>
    <property type="match status" value="1"/>
</dbReference>
<dbReference type="GO" id="GO:0019262">
    <property type="term" value="P:N-acetylneuraminate catabolic process"/>
    <property type="evidence" value="ECO:0007669"/>
    <property type="project" value="UniProtKB-UniRule"/>
</dbReference>
<evidence type="ECO:0000313" key="9">
    <source>
        <dbReference type="Proteomes" id="UP000290624"/>
    </source>
</evidence>
<name>A0A4Q2EF41_9ACTN</name>
<dbReference type="Gene3D" id="3.20.20.70">
    <property type="entry name" value="Aldolase class I"/>
    <property type="match status" value="1"/>
</dbReference>
<comment type="catalytic activity">
    <reaction evidence="1 7">
        <text>an N-acyl-D-glucosamine 6-phosphate = an N-acyl-D-mannosamine 6-phosphate</text>
        <dbReference type="Rhea" id="RHEA:23932"/>
        <dbReference type="ChEBI" id="CHEBI:57599"/>
        <dbReference type="ChEBI" id="CHEBI:57666"/>
        <dbReference type="EC" id="5.1.3.9"/>
    </reaction>
</comment>
<keyword evidence="9" id="KW-1185">Reference proteome</keyword>
<evidence type="ECO:0000256" key="6">
    <source>
        <dbReference type="ARBA" id="ARBA00023277"/>
    </source>
</evidence>
<dbReference type="InterPro" id="IPR011060">
    <property type="entry name" value="RibuloseP-bd_barrel"/>
</dbReference>
<comment type="function">
    <text evidence="2 7">Converts N-acetylmannosamine-6-phosphate (ManNAc-6-P) to N-acetylglucosamine-6-phosphate (GlcNAc-6-P).</text>
</comment>
<evidence type="ECO:0000256" key="5">
    <source>
        <dbReference type="ARBA" id="ARBA00023235"/>
    </source>
</evidence>
<dbReference type="GO" id="GO:0005975">
    <property type="term" value="P:carbohydrate metabolic process"/>
    <property type="evidence" value="ECO:0007669"/>
    <property type="project" value="UniProtKB-UniRule"/>
</dbReference>
<protein>
    <recommendedName>
        <fullName evidence="7">Putative N-acetylmannosamine-6-phosphate 2-epimerase</fullName>
        <ecNumber evidence="7">5.1.3.9</ecNumber>
    </recommendedName>
    <alternativeName>
        <fullName evidence="7">ManNAc-6-P epimerase</fullName>
    </alternativeName>
</protein>
<dbReference type="AlphaFoldDB" id="A0A4Q2EF41"/>
<keyword evidence="6 7" id="KW-0119">Carbohydrate metabolism</keyword>
<dbReference type="GO" id="GO:0047465">
    <property type="term" value="F:N-acylglucosamine-6-phosphate 2-epimerase activity"/>
    <property type="evidence" value="ECO:0007669"/>
    <property type="project" value="UniProtKB-EC"/>
</dbReference>
<dbReference type="EC" id="5.1.3.9" evidence="7"/>
<gene>
    <name evidence="7" type="primary">nanE</name>
    <name evidence="8" type="ORF">C1706_13810</name>
</gene>
<comment type="similarity">
    <text evidence="4 7">Belongs to the NanE family.</text>
</comment>
<dbReference type="HAMAP" id="MF_01235">
    <property type="entry name" value="ManNAc6P_epimer"/>
    <property type="match status" value="1"/>
</dbReference>
<accession>A0A4Q2EF41</accession>
<dbReference type="CDD" id="cd04729">
    <property type="entry name" value="NanE"/>
    <property type="match status" value="1"/>
</dbReference>
<dbReference type="PANTHER" id="PTHR36204">
    <property type="entry name" value="N-ACETYLMANNOSAMINE-6-PHOSPHATE 2-EPIMERASE-RELATED"/>
    <property type="match status" value="1"/>
</dbReference>
<comment type="caution">
    <text evidence="8">The sequence shown here is derived from an EMBL/GenBank/DDBJ whole genome shotgun (WGS) entry which is preliminary data.</text>
</comment>
<keyword evidence="5 7" id="KW-0413">Isomerase</keyword>